<gene>
    <name evidence="1" type="ORF">CN958_26385</name>
</gene>
<dbReference type="AlphaFoldDB" id="A0A2B9DKJ8"/>
<dbReference type="EMBL" id="NUHO01000201">
    <property type="protein sequence ID" value="PGM88344.1"/>
    <property type="molecule type" value="Genomic_DNA"/>
</dbReference>
<dbReference type="Proteomes" id="UP000222054">
    <property type="component" value="Unassembled WGS sequence"/>
</dbReference>
<reference evidence="1 2" key="1">
    <citation type="submission" date="2017-09" db="EMBL/GenBank/DDBJ databases">
        <title>Large-scale bioinformatics analysis of Bacillus genomes uncovers conserved roles of natural products in bacterial physiology.</title>
        <authorList>
            <consortium name="Agbiome Team Llc"/>
            <person name="Bleich R.M."/>
            <person name="Grubbs K.J."/>
            <person name="Santa Maria K.C."/>
            <person name="Allen S.E."/>
            <person name="Farag S."/>
            <person name="Shank E.A."/>
            <person name="Bowers A."/>
        </authorList>
    </citation>
    <scope>NUCLEOTIDE SEQUENCE [LARGE SCALE GENOMIC DNA]</scope>
    <source>
        <strain evidence="1 2">AFS053130</strain>
    </source>
</reference>
<name>A0A2B9DKJ8_BACCE</name>
<evidence type="ECO:0000313" key="2">
    <source>
        <dbReference type="Proteomes" id="UP000222054"/>
    </source>
</evidence>
<protein>
    <submittedName>
        <fullName evidence="1">Uncharacterized protein</fullName>
    </submittedName>
</protein>
<dbReference type="RefSeq" id="WP_098779043.1">
    <property type="nucleotide sequence ID" value="NZ_NUHO01000201.1"/>
</dbReference>
<proteinExistence type="predicted"/>
<sequence length="61" mass="6816">MIFPFTAEVDIAPKSQIKVEFLSGDLIVFVSNLTNSSEFTRVQTINLNASLPVDKIRYIIA</sequence>
<comment type="caution">
    <text evidence="1">The sequence shown here is derived from an EMBL/GenBank/DDBJ whole genome shotgun (WGS) entry which is preliminary data.</text>
</comment>
<accession>A0A2B9DKJ8</accession>
<organism evidence="1 2">
    <name type="scientific">Bacillus cereus</name>
    <dbReference type="NCBI Taxonomy" id="1396"/>
    <lineage>
        <taxon>Bacteria</taxon>
        <taxon>Bacillati</taxon>
        <taxon>Bacillota</taxon>
        <taxon>Bacilli</taxon>
        <taxon>Bacillales</taxon>
        <taxon>Bacillaceae</taxon>
        <taxon>Bacillus</taxon>
        <taxon>Bacillus cereus group</taxon>
    </lineage>
</organism>
<evidence type="ECO:0000313" key="1">
    <source>
        <dbReference type="EMBL" id="PGM88344.1"/>
    </source>
</evidence>